<gene>
    <name evidence="1" type="ORF">DXA38_14265</name>
</gene>
<comment type="caution">
    <text evidence="1">The sequence shown here is derived from an EMBL/GenBank/DDBJ whole genome shotgun (WGS) entry which is preliminary data.</text>
</comment>
<dbReference type="AlphaFoldDB" id="A0A3E2VUN9"/>
<dbReference type="OrthoDB" id="1651175at2"/>
<sequence length="136" mass="16081">MDDLTKLLMLLAGSVVIQVAPIKVNPWTWLFKWIGQQLNGDMRKSLCELSRTVDQNEIDRIRYEIMDFANSCRNHRRHTKDEFHHIVEINTKYHALIKKHGIQNGVLDTEYAYIEKTYQKCLEKGVFDQIESEDEE</sequence>
<organism evidence="1 2">
    <name type="scientific">Clostridium innocuum</name>
    <dbReference type="NCBI Taxonomy" id="1522"/>
    <lineage>
        <taxon>Bacteria</taxon>
        <taxon>Bacillati</taxon>
        <taxon>Bacillota</taxon>
        <taxon>Clostridia</taxon>
        <taxon>Eubacteriales</taxon>
        <taxon>Clostridiaceae</taxon>
        <taxon>Clostridium</taxon>
    </lineage>
</organism>
<dbReference type="RefSeq" id="WP_117443738.1">
    <property type="nucleotide sequence ID" value="NZ_JAJFEN010000096.1"/>
</dbReference>
<dbReference type="Proteomes" id="UP000260025">
    <property type="component" value="Unassembled WGS sequence"/>
</dbReference>
<dbReference type="EMBL" id="QVEV01000023">
    <property type="protein sequence ID" value="RGC14139.1"/>
    <property type="molecule type" value="Genomic_DNA"/>
</dbReference>
<reference evidence="1 2" key="1">
    <citation type="submission" date="2018-08" db="EMBL/GenBank/DDBJ databases">
        <title>A genome reference for cultivated species of the human gut microbiota.</title>
        <authorList>
            <person name="Zou Y."/>
            <person name="Xue W."/>
            <person name="Luo G."/>
        </authorList>
    </citation>
    <scope>NUCLEOTIDE SEQUENCE [LARGE SCALE GENOMIC DNA]</scope>
    <source>
        <strain evidence="1 2">OF01-2LB</strain>
    </source>
</reference>
<name>A0A3E2VUN9_CLOIN</name>
<protein>
    <recommendedName>
        <fullName evidence="3">Phage protein</fullName>
    </recommendedName>
</protein>
<evidence type="ECO:0008006" key="3">
    <source>
        <dbReference type="Google" id="ProtNLM"/>
    </source>
</evidence>
<evidence type="ECO:0000313" key="2">
    <source>
        <dbReference type="Proteomes" id="UP000260025"/>
    </source>
</evidence>
<evidence type="ECO:0000313" key="1">
    <source>
        <dbReference type="EMBL" id="RGC14139.1"/>
    </source>
</evidence>
<proteinExistence type="predicted"/>
<accession>A0A3E2VUN9</accession>